<dbReference type="RefSeq" id="XP_030839470.1">
    <property type="nucleotide sequence ID" value="XM_030983610.1"/>
</dbReference>
<dbReference type="SMART" id="SM00032">
    <property type="entry name" value="CCP"/>
    <property type="match status" value="3"/>
</dbReference>
<evidence type="ECO:0000259" key="10">
    <source>
        <dbReference type="PROSITE" id="PS50923"/>
    </source>
</evidence>
<feature type="domain" description="EGF-like" evidence="9">
    <location>
        <begin position="86"/>
        <end position="122"/>
    </location>
</feature>
<dbReference type="EnsemblMetazoa" id="XM_030983610">
    <property type="protein sequence ID" value="XP_030839470"/>
    <property type="gene ID" value="LOC105439392"/>
</dbReference>
<dbReference type="SUPFAM" id="SSF63825">
    <property type="entry name" value="YWTD domain"/>
    <property type="match status" value="1"/>
</dbReference>
<reference evidence="11" key="2">
    <citation type="submission" date="2021-01" db="UniProtKB">
        <authorList>
            <consortium name="EnsemblMetazoa"/>
        </authorList>
    </citation>
    <scope>IDENTIFICATION</scope>
</reference>
<accession>A0A7M7NNX4</accession>
<dbReference type="InterPro" id="IPR001881">
    <property type="entry name" value="EGF-like_Ca-bd_dom"/>
</dbReference>
<dbReference type="GO" id="GO:0007219">
    <property type="term" value="P:Notch signaling pathway"/>
    <property type="evidence" value="ECO:0000318"/>
    <property type="project" value="GO_Central"/>
</dbReference>
<feature type="disulfide bond" evidence="6">
    <location>
        <begin position="112"/>
        <end position="121"/>
    </location>
</feature>
<dbReference type="GO" id="GO:0005509">
    <property type="term" value="F:calcium ion binding"/>
    <property type="evidence" value="ECO:0007669"/>
    <property type="project" value="InterPro"/>
</dbReference>
<dbReference type="SUPFAM" id="SSF57196">
    <property type="entry name" value="EGF/Laminin"/>
    <property type="match status" value="3"/>
</dbReference>
<dbReference type="PROSITE" id="PS50026">
    <property type="entry name" value="EGF_3"/>
    <property type="match status" value="3"/>
</dbReference>
<feature type="domain" description="Sushi" evidence="10">
    <location>
        <begin position="255"/>
        <end position="319"/>
    </location>
</feature>
<reference evidence="12" key="1">
    <citation type="submission" date="2015-02" db="EMBL/GenBank/DDBJ databases">
        <title>Genome sequencing for Strongylocentrotus purpuratus.</title>
        <authorList>
            <person name="Murali S."/>
            <person name="Liu Y."/>
            <person name="Vee V."/>
            <person name="English A."/>
            <person name="Wang M."/>
            <person name="Skinner E."/>
            <person name="Han Y."/>
            <person name="Muzny D.M."/>
            <person name="Worley K.C."/>
            <person name="Gibbs R.A."/>
        </authorList>
    </citation>
    <scope>NUCLEOTIDE SEQUENCE</scope>
</reference>
<dbReference type="PANTHER" id="PTHR12916:SF13">
    <property type="entry name" value="SUSHI, VON WILLEBRAND FACTOR TYPE A, EGF AND PENTRAXIN DOMAIN-CONTAINING PROTEIN 1-LIKE"/>
    <property type="match status" value="1"/>
</dbReference>
<feature type="repeat" description="LDL-receptor class B" evidence="8">
    <location>
        <begin position="365"/>
        <end position="407"/>
    </location>
</feature>
<dbReference type="GO" id="GO:0005112">
    <property type="term" value="F:Notch binding"/>
    <property type="evidence" value="ECO:0000318"/>
    <property type="project" value="GO_Central"/>
</dbReference>
<keyword evidence="7" id="KW-0768">Sushi</keyword>
<comment type="caution">
    <text evidence="6">Lacks conserved residue(s) required for the propagation of feature annotation.</text>
</comment>
<keyword evidence="1 6" id="KW-0245">EGF-like domain</keyword>
<protein>
    <submittedName>
        <fullName evidence="11">Uncharacterized protein</fullName>
    </submittedName>
</protein>
<dbReference type="Pfam" id="PF00008">
    <property type="entry name" value="EGF"/>
    <property type="match status" value="3"/>
</dbReference>
<evidence type="ECO:0000313" key="12">
    <source>
        <dbReference type="Proteomes" id="UP000007110"/>
    </source>
</evidence>
<evidence type="ECO:0000256" key="5">
    <source>
        <dbReference type="ARBA" id="ARBA00023180"/>
    </source>
</evidence>
<proteinExistence type="predicted"/>
<dbReference type="SMART" id="SM00181">
    <property type="entry name" value="EGF"/>
    <property type="match status" value="3"/>
</dbReference>
<dbReference type="Gene3D" id="2.120.10.30">
    <property type="entry name" value="TolB, C-terminal domain"/>
    <property type="match status" value="1"/>
</dbReference>
<feature type="domain" description="EGF-like" evidence="9">
    <location>
        <begin position="10"/>
        <end position="46"/>
    </location>
</feature>
<evidence type="ECO:0000256" key="6">
    <source>
        <dbReference type="PROSITE-ProRule" id="PRU00076"/>
    </source>
</evidence>
<dbReference type="PROSITE" id="PS01186">
    <property type="entry name" value="EGF_2"/>
    <property type="match status" value="3"/>
</dbReference>
<dbReference type="Gene3D" id="2.10.25.10">
    <property type="entry name" value="Laminin"/>
    <property type="match status" value="3"/>
</dbReference>
<dbReference type="PROSITE" id="PS00010">
    <property type="entry name" value="ASX_HYDROXYL"/>
    <property type="match status" value="3"/>
</dbReference>
<dbReference type="PROSITE" id="PS51120">
    <property type="entry name" value="LDLRB"/>
    <property type="match status" value="1"/>
</dbReference>
<keyword evidence="2" id="KW-0732">Signal</keyword>
<feature type="domain" description="EGF-like" evidence="9">
    <location>
        <begin position="48"/>
        <end position="84"/>
    </location>
</feature>
<keyword evidence="5" id="KW-0325">Glycoprotein</keyword>
<sequence>MGQVTIRTYDIDDCVGTLCLNGGTCMDDVNGFSCKCAPGYTGRTCIIDIDDCVGTLCLNGGTCMDDVNGFSCKCAPGYTGRTCNIDIDDCVGTLCLNGGTCMDDVNGFSCKCAPGYTGRTCIIEVKCGSPETGTNTESVSITEGYPGEPYNYTCSHGFKVDPNNLTVVCQLNTKGTIASWSLIPPTCSEVKCGSPGNGTNTESVSITEGYPGKPYNYTCSHGFIVDPNNLTIVCQLNNKGTIASWSLIPPTCSEVKCGLPGNGTNTKSVSITEGKPGEAYNYTCSHGFTVDPNNLTVVCQLNTKGTIASWSLIPPTCSEPTAKIFVTDEGSQNKIFVADLQDDLNFTDIPSTKEPRYITYDSVEKKIHWTDKETKRVYRADVDGGNRENVTFESSDELRGIAIAETSRTLYIANKSPRKITSVSIAKGTSFPRSEKDFVTGITEDLYSLEVDEEEGFLYWSMQTKIRRKPFNGSGQTETIYSNKWLAKITGLSIDLSRDPPLIFACDYEKTRTFYKAANTKNTENELAYLMDDPDISGSEEEQELLRDISYFNGSLYWTKDGSHKGIAVLTNYDSVSVSFQVKEADVISKPFQLLIIDVNLM</sequence>
<dbReference type="OrthoDB" id="5958943at2759"/>
<evidence type="ECO:0000259" key="9">
    <source>
        <dbReference type="PROSITE" id="PS50026"/>
    </source>
</evidence>
<dbReference type="KEGG" id="spu:105439392"/>
<dbReference type="SUPFAM" id="SSF57535">
    <property type="entry name" value="Complement control module/SCR domain"/>
    <property type="match status" value="3"/>
</dbReference>
<dbReference type="InterPro" id="IPR018097">
    <property type="entry name" value="EGF_Ca-bd_CS"/>
</dbReference>
<dbReference type="InterPro" id="IPR000152">
    <property type="entry name" value="EGF-type_Asp/Asn_hydroxyl_site"/>
</dbReference>
<name>A0A7M7NNX4_STRPU</name>
<dbReference type="Gene3D" id="2.10.70.10">
    <property type="entry name" value="Complement Module, domain 1"/>
    <property type="match status" value="2"/>
</dbReference>
<evidence type="ECO:0000256" key="7">
    <source>
        <dbReference type="PROSITE-ProRule" id="PRU00302"/>
    </source>
</evidence>
<dbReference type="GeneID" id="105439392"/>
<evidence type="ECO:0000256" key="8">
    <source>
        <dbReference type="PROSITE-ProRule" id="PRU00461"/>
    </source>
</evidence>
<dbReference type="Proteomes" id="UP000007110">
    <property type="component" value="Unassembled WGS sequence"/>
</dbReference>
<dbReference type="InterPro" id="IPR011042">
    <property type="entry name" value="6-blade_b-propeller_TolB-like"/>
</dbReference>
<dbReference type="InterPro" id="IPR000436">
    <property type="entry name" value="Sushi_SCR_CCP_dom"/>
</dbReference>
<dbReference type="AlphaFoldDB" id="A0A7M7NNX4"/>
<feature type="domain" description="Sushi" evidence="10">
    <location>
        <begin position="125"/>
        <end position="189"/>
    </location>
</feature>
<evidence type="ECO:0000256" key="2">
    <source>
        <dbReference type="ARBA" id="ARBA00022729"/>
    </source>
</evidence>
<evidence type="ECO:0000256" key="3">
    <source>
        <dbReference type="ARBA" id="ARBA00022737"/>
    </source>
</evidence>
<dbReference type="PROSITE" id="PS00022">
    <property type="entry name" value="EGF_1"/>
    <property type="match status" value="3"/>
</dbReference>
<keyword evidence="4 6" id="KW-1015">Disulfide bond</keyword>
<feature type="disulfide bond" evidence="6">
    <location>
        <begin position="36"/>
        <end position="45"/>
    </location>
</feature>
<feature type="domain" description="Sushi" evidence="10">
    <location>
        <begin position="190"/>
        <end position="254"/>
    </location>
</feature>
<dbReference type="InParanoid" id="A0A7M7NNX4"/>
<dbReference type="InterPro" id="IPR035976">
    <property type="entry name" value="Sushi/SCR/CCP_sf"/>
</dbReference>
<keyword evidence="12" id="KW-1185">Reference proteome</keyword>
<dbReference type="SMART" id="SM00179">
    <property type="entry name" value="EGF_CA"/>
    <property type="match status" value="3"/>
</dbReference>
<evidence type="ECO:0000256" key="4">
    <source>
        <dbReference type="ARBA" id="ARBA00023157"/>
    </source>
</evidence>
<organism evidence="11 12">
    <name type="scientific">Strongylocentrotus purpuratus</name>
    <name type="common">Purple sea urchin</name>
    <dbReference type="NCBI Taxonomy" id="7668"/>
    <lineage>
        <taxon>Eukaryota</taxon>
        <taxon>Metazoa</taxon>
        <taxon>Echinodermata</taxon>
        <taxon>Eleutherozoa</taxon>
        <taxon>Echinozoa</taxon>
        <taxon>Echinoidea</taxon>
        <taxon>Euechinoidea</taxon>
        <taxon>Echinacea</taxon>
        <taxon>Camarodonta</taxon>
        <taxon>Echinidea</taxon>
        <taxon>Strongylocentrotidae</taxon>
        <taxon>Strongylocentrotus</taxon>
    </lineage>
</organism>
<dbReference type="SMART" id="SM00135">
    <property type="entry name" value="LY"/>
    <property type="match status" value="3"/>
</dbReference>
<dbReference type="PANTHER" id="PTHR12916">
    <property type="entry name" value="CYTOCHROME C OXIDASE POLYPEPTIDE VIC-2"/>
    <property type="match status" value="1"/>
</dbReference>
<dbReference type="PROSITE" id="PS01187">
    <property type="entry name" value="EGF_CA"/>
    <property type="match status" value="1"/>
</dbReference>
<dbReference type="PROSITE" id="PS50923">
    <property type="entry name" value="SUSHI"/>
    <property type="match status" value="3"/>
</dbReference>
<evidence type="ECO:0000313" key="11">
    <source>
        <dbReference type="EnsemblMetazoa" id="XP_030839470"/>
    </source>
</evidence>
<dbReference type="InterPro" id="IPR000742">
    <property type="entry name" value="EGF"/>
</dbReference>
<keyword evidence="3" id="KW-0677">Repeat</keyword>
<dbReference type="InterPro" id="IPR000033">
    <property type="entry name" value="LDLR_classB_rpt"/>
</dbReference>
<feature type="disulfide bond" evidence="6">
    <location>
        <begin position="74"/>
        <end position="83"/>
    </location>
</feature>
<evidence type="ECO:0000256" key="1">
    <source>
        <dbReference type="ARBA" id="ARBA00022536"/>
    </source>
</evidence>
<dbReference type="FunFam" id="2.10.25.10:FF:000123">
    <property type="entry name" value="Crumbs homolog 1 (Drosophila)"/>
    <property type="match status" value="3"/>
</dbReference>
<dbReference type="CDD" id="cd00054">
    <property type="entry name" value="EGF_CA"/>
    <property type="match status" value="3"/>
</dbReference>